<feature type="chain" id="PRO_5042195732" evidence="2">
    <location>
        <begin position="25"/>
        <end position="152"/>
    </location>
</feature>
<accession>A0AAD4MTY9</accession>
<dbReference type="AlphaFoldDB" id="A0AAD4MTY9"/>
<dbReference type="EMBL" id="JAKKPZ010000045">
    <property type="protein sequence ID" value="KAI1706784.1"/>
    <property type="molecule type" value="Genomic_DNA"/>
</dbReference>
<evidence type="ECO:0000313" key="4">
    <source>
        <dbReference type="Proteomes" id="UP001201812"/>
    </source>
</evidence>
<feature type="region of interest" description="Disordered" evidence="1">
    <location>
        <begin position="127"/>
        <end position="152"/>
    </location>
</feature>
<feature type="signal peptide" evidence="2">
    <location>
        <begin position="1"/>
        <end position="24"/>
    </location>
</feature>
<reference evidence="3" key="1">
    <citation type="submission" date="2022-01" db="EMBL/GenBank/DDBJ databases">
        <title>Genome Sequence Resource for Two Populations of Ditylenchus destructor, the Migratory Endoparasitic Phytonematode.</title>
        <authorList>
            <person name="Zhang H."/>
            <person name="Lin R."/>
            <person name="Xie B."/>
        </authorList>
    </citation>
    <scope>NUCLEOTIDE SEQUENCE</scope>
    <source>
        <strain evidence="3">BazhouSP</strain>
    </source>
</reference>
<dbReference type="PROSITE" id="PS51257">
    <property type="entry name" value="PROKAR_LIPOPROTEIN"/>
    <property type="match status" value="1"/>
</dbReference>
<evidence type="ECO:0000313" key="3">
    <source>
        <dbReference type="EMBL" id="KAI1706784.1"/>
    </source>
</evidence>
<protein>
    <submittedName>
        <fullName evidence="3">Uncharacterized protein</fullName>
    </submittedName>
</protein>
<keyword evidence="4" id="KW-1185">Reference proteome</keyword>
<keyword evidence="2" id="KW-0732">Signal</keyword>
<dbReference type="Proteomes" id="UP001201812">
    <property type="component" value="Unassembled WGS sequence"/>
</dbReference>
<proteinExistence type="predicted"/>
<sequence>MVAKLIYPFISLALLAISCQIISASPILNNDKDAEIIAAAEGANFCSEYPRLSLCQLRSVLDNAILEIDFLVNGMGAGLANNEYTTAFVGSNSEGDPWVPAQRKQKRQVLHPSNRLRLFNRALLDRTQYKRNSQENDSAPKRSNSENSAGKE</sequence>
<gene>
    <name evidence="3" type="ORF">DdX_12776</name>
</gene>
<evidence type="ECO:0000256" key="2">
    <source>
        <dbReference type="SAM" id="SignalP"/>
    </source>
</evidence>
<organism evidence="3 4">
    <name type="scientific">Ditylenchus destructor</name>
    <dbReference type="NCBI Taxonomy" id="166010"/>
    <lineage>
        <taxon>Eukaryota</taxon>
        <taxon>Metazoa</taxon>
        <taxon>Ecdysozoa</taxon>
        <taxon>Nematoda</taxon>
        <taxon>Chromadorea</taxon>
        <taxon>Rhabditida</taxon>
        <taxon>Tylenchina</taxon>
        <taxon>Tylenchomorpha</taxon>
        <taxon>Sphaerularioidea</taxon>
        <taxon>Anguinidae</taxon>
        <taxon>Anguininae</taxon>
        <taxon>Ditylenchus</taxon>
    </lineage>
</organism>
<evidence type="ECO:0000256" key="1">
    <source>
        <dbReference type="SAM" id="MobiDB-lite"/>
    </source>
</evidence>
<comment type="caution">
    <text evidence="3">The sequence shown here is derived from an EMBL/GenBank/DDBJ whole genome shotgun (WGS) entry which is preliminary data.</text>
</comment>
<name>A0AAD4MTY9_9BILA</name>